<dbReference type="FunFam" id="3.40.50.1010:FF:000016">
    <property type="entry name" value="Flap endonuclease 1"/>
    <property type="match status" value="1"/>
</dbReference>
<evidence type="ECO:0000256" key="3">
    <source>
        <dbReference type="ARBA" id="ARBA00022723"/>
    </source>
</evidence>
<evidence type="ECO:0000256" key="8">
    <source>
        <dbReference type="ARBA" id="ARBA00022842"/>
    </source>
</evidence>
<evidence type="ECO:0000256" key="9">
    <source>
        <dbReference type="ARBA" id="ARBA00023204"/>
    </source>
</evidence>
<dbReference type="SMART" id="SM00485">
    <property type="entry name" value="XPGN"/>
    <property type="match status" value="1"/>
</dbReference>
<dbReference type="GO" id="GO:0017108">
    <property type="term" value="F:5'-flap endonuclease activity"/>
    <property type="evidence" value="ECO:0007669"/>
    <property type="project" value="TreeGrafter"/>
</dbReference>
<keyword evidence="6" id="KW-0378">Hydrolase</keyword>
<dbReference type="InterPro" id="IPR006084">
    <property type="entry name" value="XPG/Rad2"/>
</dbReference>
<dbReference type="GO" id="GO:0004527">
    <property type="term" value="F:exonuclease activity"/>
    <property type="evidence" value="ECO:0007669"/>
    <property type="project" value="UniProtKB-KW"/>
</dbReference>
<dbReference type="AlphaFoldDB" id="X1MP01"/>
<dbReference type="Gene3D" id="3.40.50.1010">
    <property type="entry name" value="5'-nuclease"/>
    <property type="match status" value="1"/>
</dbReference>
<dbReference type="PANTHER" id="PTHR11081">
    <property type="entry name" value="FLAP ENDONUCLEASE FAMILY MEMBER"/>
    <property type="match status" value="1"/>
</dbReference>
<keyword evidence="7" id="KW-0269">Exonuclease</keyword>
<gene>
    <name evidence="11" type="ORF">S06H3_49121</name>
</gene>
<proteinExistence type="predicted"/>
<evidence type="ECO:0000259" key="10">
    <source>
        <dbReference type="SMART" id="SM00485"/>
    </source>
</evidence>
<evidence type="ECO:0000256" key="1">
    <source>
        <dbReference type="ARBA" id="ARBA00022705"/>
    </source>
</evidence>
<comment type="caution">
    <text evidence="11">The sequence shown here is derived from an EMBL/GenBank/DDBJ whole genome shotgun (WGS) entry which is preliminary data.</text>
</comment>
<keyword evidence="4" id="KW-0255">Endonuclease</keyword>
<feature type="domain" description="XPG N-terminal" evidence="10">
    <location>
        <begin position="1"/>
        <end position="101"/>
    </location>
</feature>
<reference evidence="11" key="1">
    <citation type="journal article" date="2014" name="Front. Microbiol.">
        <title>High frequency of phylogenetically diverse reductive dehalogenase-homologous genes in deep subseafloor sedimentary metagenomes.</title>
        <authorList>
            <person name="Kawai M."/>
            <person name="Futagami T."/>
            <person name="Toyoda A."/>
            <person name="Takaki Y."/>
            <person name="Nishi S."/>
            <person name="Hori S."/>
            <person name="Arai W."/>
            <person name="Tsubouchi T."/>
            <person name="Morono Y."/>
            <person name="Uchiyama I."/>
            <person name="Ito T."/>
            <person name="Fujiyama A."/>
            <person name="Inagaki F."/>
            <person name="Takami H."/>
        </authorList>
    </citation>
    <scope>NUCLEOTIDE SEQUENCE</scope>
    <source>
        <strain evidence="11">Expedition CK06-06</strain>
    </source>
</reference>
<name>X1MP01_9ZZZZ</name>
<dbReference type="PANTHER" id="PTHR11081:SF9">
    <property type="entry name" value="FLAP ENDONUCLEASE 1"/>
    <property type="match status" value="1"/>
</dbReference>
<dbReference type="GO" id="GO:0006260">
    <property type="term" value="P:DNA replication"/>
    <property type="evidence" value="ECO:0007669"/>
    <property type="project" value="UniProtKB-KW"/>
</dbReference>
<accession>X1MP01</accession>
<evidence type="ECO:0000256" key="6">
    <source>
        <dbReference type="ARBA" id="ARBA00022801"/>
    </source>
</evidence>
<dbReference type="SUPFAM" id="SSF88723">
    <property type="entry name" value="PIN domain-like"/>
    <property type="match status" value="1"/>
</dbReference>
<evidence type="ECO:0000256" key="5">
    <source>
        <dbReference type="ARBA" id="ARBA00022763"/>
    </source>
</evidence>
<dbReference type="InterPro" id="IPR006085">
    <property type="entry name" value="XPG_DNA_repair_N"/>
</dbReference>
<evidence type="ECO:0000313" key="11">
    <source>
        <dbReference type="EMBL" id="GAI33372.1"/>
    </source>
</evidence>
<dbReference type="CDD" id="cd09867">
    <property type="entry name" value="PIN_FEN1"/>
    <property type="match status" value="1"/>
</dbReference>
<dbReference type="GO" id="GO:0046872">
    <property type="term" value="F:metal ion binding"/>
    <property type="evidence" value="ECO:0007669"/>
    <property type="project" value="UniProtKB-KW"/>
</dbReference>
<evidence type="ECO:0000256" key="7">
    <source>
        <dbReference type="ARBA" id="ARBA00022839"/>
    </source>
</evidence>
<dbReference type="PRINTS" id="PR00853">
    <property type="entry name" value="XPGRADSUPER"/>
</dbReference>
<feature type="non-terminal residue" evidence="11">
    <location>
        <position position="151"/>
    </location>
</feature>
<keyword evidence="2" id="KW-0540">Nuclease</keyword>
<keyword evidence="3" id="KW-0479">Metal-binding</keyword>
<keyword evidence="1" id="KW-0235">DNA replication</keyword>
<evidence type="ECO:0000256" key="2">
    <source>
        <dbReference type="ARBA" id="ARBA00022722"/>
    </source>
</evidence>
<evidence type="ECO:0000256" key="4">
    <source>
        <dbReference type="ARBA" id="ARBA00022759"/>
    </source>
</evidence>
<dbReference type="EMBL" id="BARV01030999">
    <property type="protein sequence ID" value="GAI33372.1"/>
    <property type="molecule type" value="Genomic_DNA"/>
</dbReference>
<dbReference type="InterPro" id="IPR029060">
    <property type="entry name" value="PIN-like_dom_sf"/>
</dbReference>
<keyword evidence="8" id="KW-0460">Magnesium</keyword>
<keyword evidence="5" id="KW-0227">DNA damage</keyword>
<dbReference type="GO" id="GO:0006281">
    <property type="term" value="P:DNA repair"/>
    <property type="evidence" value="ECO:0007669"/>
    <property type="project" value="UniProtKB-KW"/>
</dbReference>
<keyword evidence="9" id="KW-0234">DNA repair</keyword>
<protein>
    <recommendedName>
        <fullName evidence="10">XPG N-terminal domain-containing protein</fullName>
    </recommendedName>
</protein>
<dbReference type="Pfam" id="PF00752">
    <property type="entry name" value="XPG_N"/>
    <property type="match status" value="1"/>
</dbReference>
<organism evidence="11">
    <name type="scientific">marine sediment metagenome</name>
    <dbReference type="NCBI Taxonomy" id="412755"/>
    <lineage>
        <taxon>unclassified sequences</taxon>
        <taxon>metagenomes</taxon>
        <taxon>ecological metagenomes</taxon>
    </lineage>
</organism>
<sequence>MGVQLGDIVPKQKVGLEQFRGQIIAVDTMNSLYQFLSIIRQRDGELLKDSKGRITSHLSGLFYRTANLIEAGIKPVHVFDGEPPKLKLRTVEQRRAVRKEAAEEWAAALKEGKIEEAKKFAQRAGRVDERMVKQAQTLLGHMGLPWVQAPG</sequence>